<comment type="caution">
    <text evidence="12">The sequence shown here is derived from an EMBL/GenBank/DDBJ whole genome shotgun (WGS) entry which is preliminary data.</text>
</comment>
<evidence type="ECO:0000256" key="2">
    <source>
        <dbReference type="ARBA" id="ARBA00022741"/>
    </source>
</evidence>
<keyword evidence="9 10" id="KW-0234">DNA repair</keyword>
<evidence type="ECO:0000256" key="8">
    <source>
        <dbReference type="ARBA" id="ARBA00023125"/>
    </source>
</evidence>
<dbReference type="InterPro" id="IPR041500">
    <property type="entry name" value="RecC_C"/>
</dbReference>
<comment type="miscellaneous">
    <text evidence="10">In the RecBCD complex, RecB has a slow 3'-5' helicase, an exonuclease activity and loads RecA onto ssDNA, RecD has a fast 5'-3' helicase activity, while RecC stimulates the ATPase and processivity of the RecB helicase and contributes to recognition of the Chi site.</text>
</comment>
<comment type="subunit">
    <text evidence="10">Heterotrimer of RecB, RecC and RecD. All subunits contribute to DNA-binding.</text>
</comment>
<evidence type="ECO:0000256" key="5">
    <source>
        <dbReference type="ARBA" id="ARBA00022806"/>
    </source>
</evidence>
<name>A0ABS6MQB7_9GAMM</name>
<evidence type="ECO:0000256" key="1">
    <source>
        <dbReference type="ARBA" id="ARBA00022722"/>
    </source>
</evidence>
<feature type="domain" description="RecC C-terminal" evidence="11">
    <location>
        <begin position="855"/>
        <end position="1094"/>
    </location>
</feature>
<keyword evidence="6 10" id="KW-0269">Exonuclease</keyword>
<gene>
    <name evidence="10 12" type="primary">recC</name>
    <name evidence="12" type="ORF">KQY15_18030</name>
</gene>
<dbReference type="PIRSF" id="PIRSF000980">
    <property type="entry name" value="RecC"/>
    <property type="match status" value="1"/>
</dbReference>
<accession>A0ABS6MQB7</accession>
<dbReference type="PANTHER" id="PTHR30591">
    <property type="entry name" value="RECBCD ENZYME SUBUNIT RECC"/>
    <property type="match status" value="1"/>
</dbReference>
<dbReference type="InterPro" id="IPR006697">
    <property type="entry name" value="RecC"/>
</dbReference>
<keyword evidence="13" id="KW-1185">Reference proteome</keyword>
<dbReference type="PANTHER" id="PTHR30591:SF1">
    <property type="entry name" value="RECBCD ENZYME SUBUNIT RECC"/>
    <property type="match status" value="1"/>
</dbReference>
<dbReference type="Pfam" id="PF17946">
    <property type="entry name" value="RecC_C"/>
    <property type="match status" value="1"/>
</dbReference>
<dbReference type="Pfam" id="PF04257">
    <property type="entry name" value="Exonuc_V_gamma"/>
    <property type="match status" value="1"/>
</dbReference>
<sequence length="1170" mass="132801">MAQASSLQPGFLVVHANAPEQLRALVVNWLQRYPLMPLASEHILVQSNGIAQWLKLALANEPDAAEPGCGIAAAIDVQLPARFIWQLYRKVLGQDQISERSAYSRDLLRWHLLSVLPELPDVPCFEPLRHFFADDPTLLKTYQLAEQLAALYDQYQVYRADWLNLWQQGQDLLITARGQLTPLKPDQQWQSVLWRVLHNRVSSKQLGDSRAEVHQRFIDKLAVMSAAEAAAILPPRLIIFGISAMPQQSLQVLAAIAPFCQVLLAVHNPCQHYWADIISEKELLKASHHRQSYKTGMPVNISDDQLHIHAQPLLASWGRQGRDYIRLLDEFDETAQFKNLFVNQRIDLFQPPDSNQLLGMLQHDIYDLRPVHDSQQYWPAIAKSDQSIQFHLAHSAMREVEILHDQLLAAFEQDHSLTPRDVMVMVPDIAGYAPLIQAVFASLKPEDPRYIPFTIADLPPGTEQPMFKAVEQLMALAQSRFHLSDILDLLEVPAVRQRFAIEESALPLLHQWLQAAGARWGLDATQRHSLDLPDGLHQYSWQFALDRMLLGFATGPIAEQANDGWHGIDPFTEISGLEATLIGPLYQLLAKLKHYWQRLQHPHSPIEWQQLINVMLQDFLLPELTDEQALLGQLYEALDQWFSDCQQAALCTALPAPIVAKSWFSLVAQPGVQQRFLSGGVTFATLLPMRAIPFRHICLLGMNDGAFPRQQPRQDFDLMQTDMRPGDRSRREDDRYLLLEALLSARDRLYISWVGRSIHDNSERAPSMLIGQLRDHLAQCFQTADEKVIKDEGKVAAKNNPGLLAQLTTEHPLQPFSPRYFSNTESGLFSYQQEWLADGAALSEPGTLSHWQPTEPISLRQLTEFVRDPVKSFFIQRLNIWLTKADRVAQNDEAFALDGLSRWQLQQQLINGVQQALADNRPIANAIDNCLAQMQRRGELGVGSAVDLHAKQLAEPVLVLSERLKQLQQSYPDSIKAFAVQWQYQEMELQDWLTQLRQNASGQRCQLLLSASAIIKQRKYQWRHLVSPWLSHLLANTQGPCQTIVLSQAGEIVFAALTETAAAKQLEQLLSYYLQAHQAPWPLELECAILYLQQTDGGKLSNEQILQQCEKRYLGDNYNPGIVQLNPYLQRLFPDFKHLIRSGDFMVLAEQLYRPLLTAVLQAAGSGVEE</sequence>
<dbReference type="EMBL" id="JAHRID010000011">
    <property type="protein sequence ID" value="MBV2131002.1"/>
    <property type="molecule type" value="Genomic_DNA"/>
</dbReference>
<keyword evidence="4 10" id="KW-0378">Hydrolase</keyword>
<evidence type="ECO:0000256" key="10">
    <source>
        <dbReference type="HAMAP-Rule" id="MF_01486"/>
    </source>
</evidence>
<keyword evidence="5 10" id="KW-0347">Helicase</keyword>
<dbReference type="NCBIfam" id="TIGR01450">
    <property type="entry name" value="recC"/>
    <property type="match status" value="1"/>
</dbReference>
<comment type="similarity">
    <text evidence="10">Belongs to the RecC family.</text>
</comment>
<evidence type="ECO:0000313" key="13">
    <source>
        <dbReference type="Proteomes" id="UP000704611"/>
    </source>
</evidence>
<evidence type="ECO:0000259" key="11">
    <source>
        <dbReference type="Pfam" id="PF17946"/>
    </source>
</evidence>
<keyword evidence="3 10" id="KW-0227">DNA damage</keyword>
<proteinExistence type="inferred from homology"/>
<keyword evidence="2 10" id="KW-0547">Nucleotide-binding</keyword>
<dbReference type="RefSeq" id="WP_217671322.1">
    <property type="nucleotide sequence ID" value="NZ_JAHRID010000011.1"/>
</dbReference>
<dbReference type="HAMAP" id="MF_01486">
    <property type="entry name" value="RecC"/>
    <property type="match status" value="1"/>
</dbReference>
<comment type="function">
    <text evidence="10">A helicase/nuclease that prepares dsDNA breaks (DSB) for recombinational DNA repair. Binds to DSBs and unwinds DNA via a highly rapid and processive ATP-dependent bidirectional helicase activity. Unwinds dsDNA until it encounters a Chi (crossover hotspot instigator) sequence from the 3' direction. Cuts ssDNA a few nucleotides 3' to the Chi site. The properties and activities of the enzyme are changed at Chi. The Chi-altered holoenzyme produces a long 3'-ssDNA overhang and facilitates RecA-binding to the ssDNA for homologous DNA recombination and repair. Holoenzyme degrades any linearized DNA that is unable to undergo homologous recombination. In the holoenzyme this subunit recognizes the wild-type Chi sequence, and when added to isolated RecB increases its ATP-dependent helicase processivity.</text>
</comment>
<evidence type="ECO:0000313" key="12">
    <source>
        <dbReference type="EMBL" id="MBV2131002.1"/>
    </source>
</evidence>
<evidence type="ECO:0000256" key="9">
    <source>
        <dbReference type="ARBA" id="ARBA00023204"/>
    </source>
</evidence>
<dbReference type="Proteomes" id="UP000704611">
    <property type="component" value="Unassembled WGS sequence"/>
</dbReference>
<evidence type="ECO:0000256" key="3">
    <source>
        <dbReference type="ARBA" id="ARBA00022763"/>
    </source>
</evidence>
<protein>
    <recommendedName>
        <fullName evidence="10">RecBCD enzyme subunit RecC</fullName>
    </recommendedName>
    <alternativeName>
        <fullName evidence="10">Exonuclease V subunit RecC</fullName>
        <shortName evidence="10">ExoV subunit RecC</shortName>
    </alternativeName>
    <alternativeName>
        <fullName evidence="10">Helicase/nuclease RecBCD subunit RecC</fullName>
    </alternativeName>
</protein>
<keyword evidence="1 10" id="KW-0540">Nuclease</keyword>
<organism evidence="12 13">
    <name type="scientific">Arsukibacterium indicum</name>
    <dbReference type="NCBI Taxonomy" id="2848612"/>
    <lineage>
        <taxon>Bacteria</taxon>
        <taxon>Pseudomonadati</taxon>
        <taxon>Pseudomonadota</taxon>
        <taxon>Gammaproteobacteria</taxon>
        <taxon>Chromatiales</taxon>
        <taxon>Chromatiaceae</taxon>
        <taxon>Arsukibacterium</taxon>
    </lineage>
</organism>
<reference evidence="12 13" key="1">
    <citation type="submission" date="2021-06" db="EMBL/GenBank/DDBJ databases">
        <title>Rheinheimera indica sp. nov., isolated from deep-sea sediment.</title>
        <authorList>
            <person name="Wang Z."/>
            <person name="Zhang X.-Y."/>
        </authorList>
    </citation>
    <scope>NUCLEOTIDE SEQUENCE [LARGE SCALE GENOMIC DNA]</scope>
    <source>
        <strain evidence="12 13">SM2107</strain>
    </source>
</reference>
<keyword evidence="7 10" id="KW-0067">ATP-binding</keyword>
<evidence type="ECO:0000256" key="6">
    <source>
        <dbReference type="ARBA" id="ARBA00022839"/>
    </source>
</evidence>
<dbReference type="GO" id="GO:0008854">
    <property type="term" value="F:exodeoxyribonuclease V activity"/>
    <property type="evidence" value="ECO:0007669"/>
    <property type="project" value="UniProtKB-EC"/>
</dbReference>
<evidence type="ECO:0000256" key="7">
    <source>
        <dbReference type="ARBA" id="ARBA00022840"/>
    </source>
</evidence>
<keyword evidence="8 10" id="KW-0238">DNA-binding</keyword>
<evidence type="ECO:0000256" key="4">
    <source>
        <dbReference type="ARBA" id="ARBA00022801"/>
    </source>
</evidence>